<proteinExistence type="predicted"/>
<protein>
    <submittedName>
        <fullName evidence="1">Uncharacterized protein</fullName>
    </submittedName>
</protein>
<reference evidence="1" key="2">
    <citation type="submission" date="2025-09" db="UniProtKB">
        <authorList>
            <consortium name="Ensembl"/>
        </authorList>
    </citation>
    <scope>IDENTIFICATION</scope>
</reference>
<dbReference type="Proteomes" id="UP000694424">
    <property type="component" value="Unplaced"/>
</dbReference>
<evidence type="ECO:0000313" key="1">
    <source>
        <dbReference type="Ensembl" id="ENSAOWP00000022733.1"/>
    </source>
</evidence>
<keyword evidence="2" id="KW-1185">Reference proteome</keyword>
<dbReference type="Ensembl" id="ENSAOWT00000025774.1">
    <property type="protein sequence ID" value="ENSAOWP00000022733.1"/>
    <property type="gene ID" value="ENSAOWG00000015368.1"/>
</dbReference>
<name>A0A8B9QBZ9_APTOW</name>
<sequence length="66" mass="7578">TGFESIKMLKNISDKHLKISQFDFFMNLVIDECRRMVPGGKQNNKVENKLGNIIITLEILGKVQNQ</sequence>
<evidence type="ECO:0000313" key="2">
    <source>
        <dbReference type="Proteomes" id="UP000694424"/>
    </source>
</evidence>
<organism evidence="1 2">
    <name type="scientific">Apteryx owenii</name>
    <name type="common">Little spotted kiwi</name>
    <dbReference type="NCBI Taxonomy" id="8824"/>
    <lineage>
        <taxon>Eukaryota</taxon>
        <taxon>Metazoa</taxon>
        <taxon>Chordata</taxon>
        <taxon>Craniata</taxon>
        <taxon>Vertebrata</taxon>
        <taxon>Euteleostomi</taxon>
        <taxon>Archelosauria</taxon>
        <taxon>Archosauria</taxon>
        <taxon>Dinosauria</taxon>
        <taxon>Saurischia</taxon>
        <taxon>Theropoda</taxon>
        <taxon>Coelurosauria</taxon>
        <taxon>Aves</taxon>
        <taxon>Palaeognathae</taxon>
        <taxon>Apterygiformes</taxon>
        <taxon>Apterygidae</taxon>
        <taxon>Apteryx</taxon>
    </lineage>
</organism>
<accession>A0A8B9QBZ9</accession>
<reference evidence="1" key="1">
    <citation type="submission" date="2025-08" db="UniProtKB">
        <authorList>
            <consortium name="Ensembl"/>
        </authorList>
    </citation>
    <scope>IDENTIFICATION</scope>
</reference>
<dbReference type="AlphaFoldDB" id="A0A8B9QBZ9"/>